<dbReference type="Pfam" id="PF07228">
    <property type="entry name" value="SpoIIE"/>
    <property type="match status" value="1"/>
</dbReference>
<dbReference type="EMBL" id="WHPN01000324">
    <property type="protein sequence ID" value="KAF4407286.1"/>
    <property type="molecule type" value="Genomic_DNA"/>
</dbReference>
<feature type="domain" description="PAS" evidence="2">
    <location>
        <begin position="18"/>
        <end position="73"/>
    </location>
</feature>
<dbReference type="InterPro" id="IPR001932">
    <property type="entry name" value="PPM-type_phosphatase-like_dom"/>
</dbReference>
<organism evidence="3 4">
    <name type="scientific">Streptomyces lycii</name>
    <dbReference type="NCBI Taxonomy" id="2654337"/>
    <lineage>
        <taxon>Bacteria</taxon>
        <taxon>Bacillati</taxon>
        <taxon>Actinomycetota</taxon>
        <taxon>Actinomycetes</taxon>
        <taxon>Kitasatosporales</taxon>
        <taxon>Streptomycetaceae</taxon>
        <taxon>Streptomyces</taxon>
    </lineage>
</organism>
<dbReference type="CDD" id="cd00130">
    <property type="entry name" value="PAS"/>
    <property type="match status" value="1"/>
</dbReference>
<dbReference type="SUPFAM" id="SSF55781">
    <property type="entry name" value="GAF domain-like"/>
    <property type="match status" value="1"/>
</dbReference>
<dbReference type="PROSITE" id="PS50112">
    <property type="entry name" value="PAS"/>
    <property type="match status" value="1"/>
</dbReference>
<name>A0ABQ7FHJ1_9ACTN</name>
<evidence type="ECO:0000313" key="4">
    <source>
        <dbReference type="Proteomes" id="UP000621266"/>
    </source>
</evidence>
<accession>A0ABQ7FHJ1</accession>
<dbReference type="SMART" id="SM00091">
    <property type="entry name" value="PAS"/>
    <property type="match status" value="1"/>
</dbReference>
<gene>
    <name evidence="3" type="ORF">GCU69_20565</name>
</gene>
<protein>
    <submittedName>
        <fullName evidence="3">SpoIIE family protein phosphatase</fullName>
    </submittedName>
</protein>
<dbReference type="InterPro" id="IPR052016">
    <property type="entry name" value="Bact_Sigma-Reg"/>
</dbReference>
<dbReference type="InterPro" id="IPR003018">
    <property type="entry name" value="GAF"/>
</dbReference>
<comment type="caution">
    <text evidence="3">The sequence shown here is derived from an EMBL/GenBank/DDBJ whole genome shotgun (WGS) entry which is preliminary data.</text>
</comment>
<reference evidence="3 4" key="1">
    <citation type="submission" date="2019-10" db="EMBL/GenBank/DDBJ databases">
        <title>Streptomyces tenebrisbrunneis sp.nov., an endogenous actinomycete isolated from of Lycium ruthenicum.</title>
        <authorList>
            <person name="Ma L."/>
        </authorList>
    </citation>
    <scope>NUCLEOTIDE SEQUENCE [LARGE SCALE GENOMIC DNA]</scope>
    <source>
        <strain evidence="3 4">TRM 66187</strain>
    </source>
</reference>
<dbReference type="InterPro" id="IPR029016">
    <property type="entry name" value="GAF-like_dom_sf"/>
</dbReference>
<sequence length="572" mass="62065">MAGPGQLSGDGEHRPLVGPELLDAMFYGLDVGVYVVGLDGRIRVVNPRGAELIRRAPEDIVGADAHDLLHRDSDGGVGPREECPLLGALADRQPTRTQETWSERGDGTLMPVGWLMAPYEAAGEYAGGVVTFFDFSGREADSLRREAHLAALENLADRLSLVAEVTTVLTSTLDVQEALRRLNRLVAPRLADWAVVDLLDGEEVLRVSVVHHEGGRHVSKPELEGPIPPLSWASRSPLQRVLRGAPAALVGPENYAGQPDSAIQKVQQDLFRVTGIHSAIMAPLRASHGVLGALTLGRADQPNAFGRDELALVDDIARRAGLAVDNAQLYDRQRRVSETMQRHLLTPLPRVEGLEMAARYQPAPLGSQVGGDWYDAFVLPEEVTMLVIGDVVGHDLEAAAHMSQVRNMLRAFVWDRREPPSVIVDRLDEALVHISDARMASLILGRLEPPDAGEETWRLQWTNAGHPPLLLLGADGSAAFLEDGQGTLLGTDMAPPRSDVLTPLSPRTTIIGYTDGLVESPDEPLDTGLERLRQHTEELAGLPLGDFCDRLIERVRPPGAEDDIALLVVQVP</sequence>
<dbReference type="InterPro" id="IPR000014">
    <property type="entry name" value="PAS"/>
</dbReference>
<dbReference type="RefSeq" id="WP_098751409.1">
    <property type="nucleotide sequence ID" value="NZ_WHPN01000324.1"/>
</dbReference>
<dbReference type="PANTHER" id="PTHR43156:SF2">
    <property type="entry name" value="STAGE II SPORULATION PROTEIN E"/>
    <property type="match status" value="1"/>
</dbReference>
<dbReference type="Gene3D" id="3.30.450.40">
    <property type="match status" value="1"/>
</dbReference>
<dbReference type="PANTHER" id="PTHR43156">
    <property type="entry name" value="STAGE II SPORULATION PROTEIN E-RELATED"/>
    <property type="match status" value="1"/>
</dbReference>
<dbReference type="InterPro" id="IPR035965">
    <property type="entry name" value="PAS-like_dom_sf"/>
</dbReference>
<dbReference type="InterPro" id="IPR036457">
    <property type="entry name" value="PPM-type-like_dom_sf"/>
</dbReference>
<dbReference type="Proteomes" id="UP000621266">
    <property type="component" value="Unassembled WGS sequence"/>
</dbReference>
<dbReference type="SUPFAM" id="SSF55785">
    <property type="entry name" value="PYP-like sensor domain (PAS domain)"/>
    <property type="match status" value="1"/>
</dbReference>
<dbReference type="SUPFAM" id="SSF81606">
    <property type="entry name" value="PP2C-like"/>
    <property type="match status" value="1"/>
</dbReference>
<keyword evidence="4" id="KW-1185">Reference proteome</keyword>
<dbReference type="SMART" id="SM00331">
    <property type="entry name" value="PP2C_SIG"/>
    <property type="match status" value="1"/>
</dbReference>
<dbReference type="Gene3D" id="3.60.40.10">
    <property type="entry name" value="PPM-type phosphatase domain"/>
    <property type="match status" value="1"/>
</dbReference>
<keyword evidence="1" id="KW-0378">Hydrolase</keyword>
<dbReference type="Gene3D" id="3.30.450.20">
    <property type="entry name" value="PAS domain"/>
    <property type="match status" value="1"/>
</dbReference>
<evidence type="ECO:0000256" key="1">
    <source>
        <dbReference type="ARBA" id="ARBA00022801"/>
    </source>
</evidence>
<dbReference type="Pfam" id="PF01590">
    <property type="entry name" value="GAF"/>
    <property type="match status" value="1"/>
</dbReference>
<dbReference type="Pfam" id="PF08448">
    <property type="entry name" value="PAS_4"/>
    <property type="match status" value="1"/>
</dbReference>
<dbReference type="InterPro" id="IPR013656">
    <property type="entry name" value="PAS_4"/>
</dbReference>
<proteinExistence type="predicted"/>
<evidence type="ECO:0000313" key="3">
    <source>
        <dbReference type="EMBL" id="KAF4407286.1"/>
    </source>
</evidence>
<evidence type="ECO:0000259" key="2">
    <source>
        <dbReference type="PROSITE" id="PS50112"/>
    </source>
</evidence>
<dbReference type="SMART" id="SM00065">
    <property type="entry name" value="GAF"/>
    <property type="match status" value="1"/>
</dbReference>